<gene>
    <name evidence="3" type="ORF">GTP27_12240</name>
</gene>
<name>A0ABW9VQV2_9BURK</name>
<sequence>MAAFLQQIRHAARARWLYHLGGAASRRMTLGMRRIYIVPTRAGLQCALLLLVMLLGSLNYNLALGYALTFLLGACVLADMVATARNLAGLQLAPVQAPPVFAGAAAGFRIELVPAAARQHYAVWLGFQTDGAPMQYCDVGTPATGAATDQAIAGSTSIVLHAATTARGWQDAGRIRLVTRFPLGLFRAWSYWQPDLRVLVYPAPEPAAPPLPGSAGGERHSQNQAGSEHYTGVRDYRPGDSPRQLAWRQIARQADTPGRPLLAKQFEGGNTSQLAFDLAALPPQLTLEHKLSRLCAWVLAAETAALPYSLQLDERHLAAARGPAQQAACLQALALYGADIGATTERSA</sequence>
<dbReference type="RefSeq" id="WP_161039452.1">
    <property type="nucleotide sequence ID" value="NZ_WWCM01000007.1"/>
</dbReference>
<dbReference type="EMBL" id="WWCM01000007">
    <property type="protein sequence ID" value="MYM40097.1"/>
    <property type="molecule type" value="Genomic_DNA"/>
</dbReference>
<dbReference type="Proteomes" id="UP000478090">
    <property type="component" value="Unassembled WGS sequence"/>
</dbReference>
<keyword evidence="2" id="KW-0812">Transmembrane</keyword>
<feature type="transmembrane region" description="Helical" evidence="2">
    <location>
        <begin position="62"/>
        <end position="82"/>
    </location>
</feature>
<comment type="caution">
    <text evidence="3">The sequence shown here is derived from an EMBL/GenBank/DDBJ whole genome shotgun (WGS) entry which is preliminary data.</text>
</comment>
<reference evidence="3 4" key="1">
    <citation type="submission" date="2019-12" db="EMBL/GenBank/DDBJ databases">
        <title>Novel species isolated from a subtropical stream in China.</title>
        <authorList>
            <person name="Lu H."/>
        </authorList>
    </citation>
    <scope>NUCLEOTIDE SEQUENCE [LARGE SCALE GENOMIC DNA]</scope>
    <source>
        <strain evidence="3 4">CY13W</strain>
    </source>
</reference>
<accession>A0ABW9VQV2</accession>
<proteinExistence type="predicted"/>
<organism evidence="3 4">
    <name type="scientific">Duganella qianjiadongensis</name>
    <dbReference type="NCBI Taxonomy" id="2692176"/>
    <lineage>
        <taxon>Bacteria</taxon>
        <taxon>Pseudomonadati</taxon>
        <taxon>Pseudomonadota</taxon>
        <taxon>Betaproteobacteria</taxon>
        <taxon>Burkholderiales</taxon>
        <taxon>Oxalobacteraceae</taxon>
        <taxon>Telluria group</taxon>
        <taxon>Duganella</taxon>
    </lineage>
</organism>
<keyword evidence="2" id="KW-0472">Membrane</keyword>
<dbReference type="PANTHER" id="PTHR34351">
    <property type="entry name" value="SLR1927 PROTEIN-RELATED"/>
    <property type="match status" value="1"/>
</dbReference>
<feature type="region of interest" description="Disordered" evidence="1">
    <location>
        <begin position="209"/>
        <end position="235"/>
    </location>
</feature>
<evidence type="ECO:0000313" key="3">
    <source>
        <dbReference type="EMBL" id="MYM40097.1"/>
    </source>
</evidence>
<dbReference type="PANTHER" id="PTHR34351:SF1">
    <property type="entry name" value="SLR1927 PROTEIN"/>
    <property type="match status" value="1"/>
</dbReference>
<feature type="transmembrane region" description="Helical" evidence="2">
    <location>
        <begin position="35"/>
        <end position="56"/>
    </location>
</feature>
<protein>
    <submittedName>
        <fullName evidence="3">DUF58 domain-containing protein</fullName>
    </submittedName>
</protein>
<evidence type="ECO:0000313" key="4">
    <source>
        <dbReference type="Proteomes" id="UP000478090"/>
    </source>
</evidence>
<evidence type="ECO:0000256" key="1">
    <source>
        <dbReference type="SAM" id="MobiDB-lite"/>
    </source>
</evidence>
<keyword evidence="2" id="KW-1133">Transmembrane helix</keyword>
<evidence type="ECO:0000256" key="2">
    <source>
        <dbReference type="SAM" id="Phobius"/>
    </source>
</evidence>
<keyword evidence="4" id="KW-1185">Reference proteome</keyword>